<proteinExistence type="predicted"/>
<dbReference type="PROSITE" id="PS50937">
    <property type="entry name" value="HTH_MERR_2"/>
    <property type="match status" value="1"/>
</dbReference>
<dbReference type="SUPFAM" id="SSF46955">
    <property type="entry name" value="Putative DNA-binding domain"/>
    <property type="match status" value="1"/>
</dbReference>
<evidence type="ECO:0000259" key="1">
    <source>
        <dbReference type="PROSITE" id="PS50937"/>
    </source>
</evidence>
<dbReference type="CDD" id="cd00592">
    <property type="entry name" value="HTH_MerR-like"/>
    <property type="match status" value="1"/>
</dbReference>
<keyword evidence="3" id="KW-1185">Reference proteome</keyword>
<evidence type="ECO:0000313" key="2">
    <source>
        <dbReference type="EMBL" id="MBC5992712.1"/>
    </source>
</evidence>
<name>A0A923N6M8_9BACT</name>
<dbReference type="InterPro" id="IPR000551">
    <property type="entry name" value="MerR-type_HTH_dom"/>
</dbReference>
<sequence length="277" mass="31596">MKASNFQLKVKSGSISLPVLKVGDVEAAGKAKLTANRISIFDLYIHEKTHRLNSDEISYRVLNNWEEQGLVNSKRDVEGGWRYYSLVDLIWLHLVLAMRKFGLPLKDILKVKKSIEKVSPKVREDLSSLDNAILNVIEQRKPIYLIVLEDGTGHLLSEEQYLADYLSFNCLKIGVSNMIRKLISLHDLENISKLQEELSDEEAELLQVIRENNYEKVTIQYKSGKISTVEGLERLDANVKLMEALKNHPYTEIKAINKSGKTVAVLRTVKHKINKRG</sequence>
<dbReference type="EMBL" id="JACRVF010000002">
    <property type="protein sequence ID" value="MBC5992712.1"/>
    <property type="molecule type" value="Genomic_DNA"/>
</dbReference>
<dbReference type="Proteomes" id="UP000603640">
    <property type="component" value="Unassembled WGS sequence"/>
</dbReference>
<protein>
    <submittedName>
        <fullName evidence="2">MerR family transcriptional regulator</fullName>
    </submittedName>
</protein>
<evidence type="ECO:0000313" key="3">
    <source>
        <dbReference type="Proteomes" id="UP000603640"/>
    </source>
</evidence>
<dbReference type="RefSeq" id="WP_187066755.1">
    <property type="nucleotide sequence ID" value="NZ_JACRVF010000002.1"/>
</dbReference>
<dbReference type="Pfam" id="PF13411">
    <property type="entry name" value="MerR_1"/>
    <property type="match status" value="1"/>
</dbReference>
<dbReference type="InterPro" id="IPR009061">
    <property type="entry name" value="DNA-bd_dom_put_sf"/>
</dbReference>
<dbReference type="GO" id="GO:0003677">
    <property type="term" value="F:DNA binding"/>
    <property type="evidence" value="ECO:0007669"/>
    <property type="project" value="InterPro"/>
</dbReference>
<gene>
    <name evidence="2" type="ORF">H8S84_07690</name>
</gene>
<dbReference type="Gene3D" id="1.10.1660.10">
    <property type="match status" value="1"/>
</dbReference>
<organism evidence="2 3">
    <name type="scientific">Pontibacter cellulosilyticus</name>
    <dbReference type="NCBI Taxonomy" id="1720253"/>
    <lineage>
        <taxon>Bacteria</taxon>
        <taxon>Pseudomonadati</taxon>
        <taxon>Bacteroidota</taxon>
        <taxon>Cytophagia</taxon>
        <taxon>Cytophagales</taxon>
        <taxon>Hymenobacteraceae</taxon>
        <taxon>Pontibacter</taxon>
    </lineage>
</organism>
<dbReference type="GO" id="GO:0006355">
    <property type="term" value="P:regulation of DNA-templated transcription"/>
    <property type="evidence" value="ECO:0007669"/>
    <property type="project" value="InterPro"/>
</dbReference>
<reference evidence="2" key="1">
    <citation type="submission" date="2020-08" db="EMBL/GenBank/DDBJ databases">
        <title>Pontibacter sp. SD6 16S ribosomal RNA gene Genome sequencing and assembly.</title>
        <authorList>
            <person name="Kang M."/>
        </authorList>
    </citation>
    <scope>NUCLEOTIDE SEQUENCE</scope>
    <source>
        <strain evidence="2">SD6</strain>
    </source>
</reference>
<comment type="caution">
    <text evidence="2">The sequence shown here is derived from an EMBL/GenBank/DDBJ whole genome shotgun (WGS) entry which is preliminary data.</text>
</comment>
<feature type="domain" description="HTH merR-type" evidence="1">
    <location>
        <begin position="64"/>
        <end position="114"/>
    </location>
</feature>
<dbReference type="AlphaFoldDB" id="A0A923N6M8"/>
<accession>A0A923N6M8</accession>